<evidence type="ECO:0008006" key="3">
    <source>
        <dbReference type="Google" id="ProtNLM"/>
    </source>
</evidence>
<dbReference type="OrthoDB" id="428577at2759"/>
<dbReference type="PANTHER" id="PTHR36649">
    <property type="entry name" value="UBIQUITIN-LIKE DOMAIN-CONTAINING PROTEIN"/>
    <property type="match status" value="1"/>
</dbReference>
<sequence length="88" mass="9992">AVNSIADNGYLLSEGRRFAHGRAIYSTPEITIAERYATECNHNGSRYKFVFQNRVNPVNLKKINNVSYWLAPSESDIRPYGLCVKVIN</sequence>
<proteinExistence type="predicted"/>
<organism evidence="1 2">
    <name type="scientific">Glomus cerebriforme</name>
    <dbReference type="NCBI Taxonomy" id="658196"/>
    <lineage>
        <taxon>Eukaryota</taxon>
        <taxon>Fungi</taxon>
        <taxon>Fungi incertae sedis</taxon>
        <taxon>Mucoromycota</taxon>
        <taxon>Glomeromycotina</taxon>
        <taxon>Glomeromycetes</taxon>
        <taxon>Glomerales</taxon>
        <taxon>Glomeraceae</taxon>
        <taxon>Glomus</taxon>
    </lineage>
</organism>
<protein>
    <recommendedName>
        <fullName evidence="3">PARP catalytic domain-containing protein</fullName>
    </recommendedName>
</protein>
<reference evidence="1 2" key="1">
    <citation type="submission" date="2018-06" db="EMBL/GenBank/DDBJ databases">
        <title>Comparative genomics reveals the genomic features of Rhizophagus irregularis, R. cerebriforme, R. diaphanum and Gigaspora rosea, and their symbiotic lifestyle signature.</title>
        <authorList>
            <person name="Morin E."/>
            <person name="San Clemente H."/>
            <person name="Chen E.C.H."/>
            <person name="De La Providencia I."/>
            <person name="Hainaut M."/>
            <person name="Kuo A."/>
            <person name="Kohler A."/>
            <person name="Murat C."/>
            <person name="Tang N."/>
            <person name="Roy S."/>
            <person name="Loubradou J."/>
            <person name="Henrissat B."/>
            <person name="Grigoriev I.V."/>
            <person name="Corradi N."/>
            <person name="Roux C."/>
            <person name="Martin F.M."/>
        </authorList>
    </citation>
    <scope>NUCLEOTIDE SEQUENCE [LARGE SCALE GENOMIC DNA]</scope>
    <source>
        <strain evidence="1 2">DAOM 227022</strain>
    </source>
</reference>
<keyword evidence="2" id="KW-1185">Reference proteome</keyword>
<dbReference type="Proteomes" id="UP000265703">
    <property type="component" value="Unassembled WGS sequence"/>
</dbReference>
<dbReference type="PANTHER" id="PTHR36649:SF28">
    <property type="entry name" value="UBIQUITIN-LIKE DOMAIN-CONTAINING PROTEIN"/>
    <property type="match status" value="1"/>
</dbReference>
<evidence type="ECO:0000313" key="1">
    <source>
        <dbReference type="EMBL" id="RIA94166.1"/>
    </source>
</evidence>
<accession>A0A397TB43</accession>
<dbReference type="AlphaFoldDB" id="A0A397TB43"/>
<comment type="caution">
    <text evidence="1">The sequence shown here is derived from an EMBL/GenBank/DDBJ whole genome shotgun (WGS) entry which is preliminary data.</text>
</comment>
<gene>
    <name evidence="1" type="ORF">C1645_760742</name>
</gene>
<evidence type="ECO:0000313" key="2">
    <source>
        <dbReference type="Proteomes" id="UP000265703"/>
    </source>
</evidence>
<name>A0A397TB43_9GLOM</name>
<feature type="non-terminal residue" evidence="1">
    <location>
        <position position="1"/>
    </location>
</feature>
<dbReference type="EMBL" id="QKYT01000088">
    <property type="protein sequence ID" value="RIA94166.1"/>
    <property type="molecule type" value="Genomic_DNA"/>
</dbReference>